<gene>
    <name evidence="1" type="ORF">HPB50_013340</name>
</gene>
<keyword evidence="2" id="KW-1185">Reference proteome</keyword>
<name>A0ACB7RWJ7_HYAAI</name>
<evidence type="ECO:0000313" key="2">
    <source>
        <dbReference type="Proteomes" id="UP000821845"/>
    </source>
</evidence>
<evidence type="ECO:0000313" key="1">
    <source>
        <dbReference type="EMBL" id="KAH6926046.1"/>
    </source>
</evidence>
<dbReference type="Proteomes" id="UP000821845">
    <property type="component" value="Chromosome 7"/>
</dbReference>
<organism evidence="1 2">
    <name type="scientific">Hyalomma asiaticum</name>
    <name type="common">Tick</name>
    <dbReference type="NCBI Taxonomy" id="266040"/>
    <lineage>
        <taxon>Eukaryota</taxon>
        <taxon>Metazoa</taxon>
        <taxon>Ecdysozoa</taxon>
        <taxon>Arthropoda</taxon>
        <taxon>Chelicerata</taxon>
        <taxon>Arachnida</taxon>
        <taxon>Acari</taxon>
        <taxon>Parasitiformes</taxon>
        <taxon>Ixodida</taxon>
        <taxon>Ixodoidea</taxon>
        <taxon>Ixodidae</taxon>
        <taxon>Hyalomminae</taxon>
        <taxon>Hyalomma</taxon>
    </lineage>
</organism>
<accession>A0ACB7RWJ7</accession>
<comment type="caution">
    <text evidence="1">The sequence shown here is derived from an EMBL/GenBank/DDBJ whole genome shotgun (WGS) entry which is preliminary data.</text>
</comment>
<dbReference type="EMBL" id="CM023487">
    <property type="protein sequence ID" value="KAH6926046.1"/>
    <property type="molecule type" value="Genomic_DNA"/>
</dbReference>
<reference evidence="1" key="1">
    <citation type="submission" date="2020-05" db="EMBL/GenBank/DDBJ databases">
        <title>Large-scale comparative analyses of tick genomes elucidate their genetic diversity and vector capacities.</title>
        <authorList>
            <person name="Jia N."/>
            <person name="Wang J."/>
            <person name="Shi W."/>
            <person name="Du L."/>
            <person name="Sun Y."/>
            <person name="Zhan W."/>
            <person name="Jiang J."/>
            <person name="Wang Q."/>
            <person name="Zhang B."/>
            <person name="Ji P."/>
            <person name="Sakyi L.B."/>
            <person name="Cui X."/>
            <person name="Yuan T."/>
            <person name="Jiang B."/>
            <person name="Yang W."/>
            <person name="Lam T.T.-Y."/>
            <person name="Chang Q."/>
            <person name="Ding S."/>
            <person name="Wang X."/>
            <person name="Zhu J."/>
            <person name="Ruan X."/>
            <person name="Zhao L."/>
            <person name="Wei J."/>
            <person name="Que T."/>
            <person name="Du C."/>
            <person name="Cheng J."/>
            <person name="Dai P."/>
            <person name="Han X."/>
            <person name="Huang E."/>
            <person name="Gao Y."/>
            <person name="Liu J."/>
            <person name="Shao H."/>
            <person name="Ye R."/>
            <person name="Li L."/>
            <person name="Wei W."/>
            <person name="Wang X."/>
            <person name="Wang C."/>
            <person name="Yang T."/>
            <person name="Huo Q."/>
            <person name="Li W."/>
            <person name="Guo W."/>
            <person name="Chen H."/>
            <person name="Zhou L."/>
            <person name="Ni X."/>
            <person name="Tian J."/>
            <person name="Zhou Y."/>
            <person name="Sheng Y."/>
            <person name="Liu T."/>
            <person name="Pan Y."/>
            <person name="Xia L."/>
            <person name="Li J."/>
            <person name="Zhao F."/>
            <person name="Cao W."/>
        </authorList>
    </citation>
    <scope>NUCLEOTIDE SEQUENCE</scope>
    <source>
        <strain evidence="1">Hyas-2018</strain>
    </source>
</reference>
<sequence>MKQDTAVEDSSCYHSNGGGEGSVDSRLYVKDRGDIGDDVASPSFTAAEVNQRKRKWAQRRSRQAGQQCDDDRDKYLHCQEEWIEDMIQFMCNYIKNDSVGILSNAHLAWADQEREAIHSQKCQSIAEKISICLNFAKNGKIAYLKRDGRPHLYPDFMEKGSHKTTYRSDRALGVLYCTCRSLEAAVGNLGHRHVDPGRCQALAVPGWEGYRESVLQALAEYNANLRRILNQYGIGTEGEVMACMVNTFDTYHNAQSDKLNMEDLVEKMTTFLTVTTMDIFYADCLKEKHSSHTSDREELRKRKLRRASACYMATYESSTENSFFSFPWCITEVLNEILRSTGTQDRVWCPNILCWKITQFVENSDLEEDDGLAARCDTFKTAFGIIEEWLVKETLLGKHQPGAASMPGLCYNGLLGIYSEFLRSRKLAPLGKIVARKRHIMMVSATPEAKDETAHEPVTEALNNLCVGRQNSTKKAPSEAWQIVDGVVEPHYLDDSEDENDSPDMADQGGHGNNHEQDLQVFPLHQPPDARNLETDLGEDTSVGTLVVSFLRWCLEQHRLPQEACRVCACAVGDGAGGLRSEDDEYDELVTKVALKLARQSRHRVPRYCEDVVSRYFDFEFKRLFRLSRDTLDGLVVRFEASSFYPSALVGRPQRALRSSRRTAQSSTVETDATATRAFLRCFPGVLRTTRTLAVSPFGTVCRSEPELRHCFPCAARPASSDFSATIRLAPSRGQKWFRRAAEKPTLGSRCQRSARSGRPSAIDIGSVIVLAAAALMLLVKAVVVFL</sequence>
<protein>
    <submittedName>
        <fullName evidence="1">Uncharacterized protein</fullName>
    </submittedName>
</protein>
<proteinExistence type="predicted"/>